<organism evidence="9 10">
    <name type="scientific">Gracilimonas mengyeensis</name>
    <dbReference type="NCBI Taxonomy" id="1302730"/>
    <lineage>
        <taxon>Bacteria</taxon>
        <taxon>Pseudomonadati</taxon>
        <taxon>Balneolota</taxon>
        <taxon>Balneolia</taxon>
        <taxon>Balneolales</taxon>
        <taxon>Balneolaceae</taxon>
        <taxon>Gracilimonas</taxon>
    </lineage>
</organism>
<feature type="transmembrane region" description="Helical" evidence="8">
    <location>
        <begin position="209"/>
        <end position="231"/>
    </location>
</feature>
<feature type="transmembrane region" description="Helical" evidence="8">
    <location>
        <begin position="12"/>
        <end position="31"/>
    </location>
</feature>
<dbReference type="OrthoDB" id="9793390at2"/>
<dbReference type="Pfam" id="PF01594">
    <property type="entry name" value="AI-2E_transport"/>
    <property type="match status" value="1"/>
</dbReference>
<feature type="transmembrane region" description="Helical" evidence="8">
    <location>
        <begin position="307"/>
        <end position="335"/>
    </location>
</feature>
<keyword evidence="5 8" id="KW-0812">Transmembrane</keyword>
<reference evidence="9 10" key="1">
    <citation type="submission" date="2017-05" db="EMBL/GenBank/DDBJ databases">
        <authorList>
            <person name="Varghese N."/>
            <person name="Submissions S."/>
        </authorList>
    </citation>
    <scope>NUCLEOTIDE SEQUENCE [LARGE SCALE GENOMIC DNA]</scope>
    <source>
        <strain evidence="9 10">DSM 21985</strain>
    </source>
</reference>
<feature type="transmembrane region" description="Helical" evidence="8">
    <location>
        <begin position="68"/>
        <end position="93"/>
    </location>
</feature>
<keyword evidence="7 8" id="KW-0472">Membrane</keyword>
<keyword evidence="4" id="KW-1003">Cell membrane</keyword>
<comment type="subcellular location">
    <subcellularLocation>
        <location evidence="1">Cell membrane</location>
        <topology evidence="1">Multi-pass membrane protein</topology>
    </subcellularLocation>
</comment>
<feature type="transmembrane region" description="Helical" evidence="8">
    <location>
        <begin position="237"/>
        <end position="256"/>
    </location>
</feature>
<dbReference type="GO" id="GO:0005886">
    <property type="term" value="C:plasma membrane"/>
    <property type="evidence" value="ECO:0007669"/>
    <property type="project" value="UniProtKB-SubCell"/>
</dbReference>
<evidence type="ECO:0000256" key="7">
    <source>
        <dbReference type="ARBA" id="ARBA00023136"/>
    </source>
</evidence>
<accession>A0A521DHG0</accession>
<protein>
    <submittedName>
        <fullName evidence="9">Predicted PurR-regulated permease PerM</fullName>
    </submittedName>
</protein>
<feature type="transmembrane region" description="Helical" evidence="8">
    <location>
        <begin position="263"/>
        <end position="287"/>
    </location>
</feature>
<dbReference type="Proteomes" id="UP000317557">
    <property type="component" value="Unassembled WGS sequence"/>
</dbReference>
<dbReference type="RefSeq" id="WP_142454637.1">
    <property type="nucleotide sequence ID" value="NZ_FXTP01000008.1"/>
</dbReference>
<keyword evidence="3" id="KW-0813">Transport</keyword>
<evidence type="ECO:0000256" key="5">
    <source>
        <dbReference type="ARBA" id="ARBA00022692"/>
    </source>
</evidence>
<keyword evidence="10" id="KW-1185">Reference proteome</keyword>
<dbReference type="PANTHER" id="PTHR21716:SF53">
    <property type="entry name" value="PERMEASE PERM-RELATED"/>
    <property type="match status" value="1"/>
</dbReference>
<comment type="similarity">
    <text evidence="2">Belongs to the autoinducer-2 exporter (AI-2E) (TC 2.A.86) family.</text>
</comment>
<name>A0A521DHG0_9BACT</name>
<keyword evidence="6 8" id="KW-1133">Transmembrane helix</keyword>
<evidence type="ECO:0000313" key="9">
    <source>
        <dbReference type="EMBL" id="SMO71214.1"/>
    </source>
</evidence>
<evidence type="ECO:0000256" key="2">
    <source>
        <dbReference type="ARBA" id="ARBA00009773"/>
    </source>
</evidence>
<gene>
    <name evidence="9" type="ORF">SAMN06265219_108181</name>
</gene>
<evidence type="ECO:0000256" key="1">
    <source>
        <dbReference type="ARBA" id="ARBA00004651"/>
    </source>
</evidence>
<evidence type="ECO:0000313" key="10">
    <source>
        <dbReference type="Proteomes" id="UP000317557"/>
    </source>
</evidence>
<evidence type="ECO:0000256" key="8">
    <source>
        <dbReference type="SAM" id="Phobius"/>
    </source>
</evidence>
<dbReference type="PANTHER" id="PTHR21716">
    <property type="entry name" value="TRANSMEMBRANE PROTEIN"/>
    <property type="match status" value="1"/>
</dbReference>
<dbReference type="AlphaFoldDB" id="A0A521DHG0"/>
<evidence type="ECO:0000256" key="3">
    <source>
        <dbReference type="ARBA" id="ARBA00022448"/>
    </source>
</evidence>
<feature type="transmembrane region" description="Helical" evidence="8">
    <location>
        <begin position="150"/>
        <end position="174"/>
    </location>
</feature>
<dbReference type="EMBL" id="FXTP01000008">
    <property type="protein sequence ID" value="SMO71214.1"/>
    <property type="molecule type" value="Genomic_DNA"/>
</dbReference>
<evidence type="ECO:0000256" key="6">
    <source>
        <dbReference type="ARBA" id="ARBA00022989"/>
    </source>
</evidence>
<dbReference type="InterPro" id="IPR002549">
    <property type="entry name" value="AI-2E-like"/>
</dbReference>
<proteinExistence type="inferred from homology"/>
<evidence type="ECO:0000256" key="4">
    <source>
        <dbReference type="ARBA" id="ARBA00022475"/>
    </source>
</evidence>
<feature type="transmembrane region" description="Helical" evidence="8">
    <location>
        <begin position="37"/>
        <end position="56"/>
    </location>
</feature>
<dbReference type="GO" id="GO:0055085">
    <property type="term" value="P:transmembrane transport"/>
    <property type="evidence" value="ECO:0007669"/>
    <property type="project" value="TreeGrafter"/>
</dbReference>
<sequence length="360" mass="39807">MNHHPLKDSGSYPFWFKSTMILAGLCLLFVVMSYGKFILMPLAFSAFFAMLLNPVVRLFERWNLGRAFSIILTILAVLIVVAGILSLISAQFIQFSERVPEVTEKLKSLSGNAIEFLEENAGVSQEKQTEYLEQGINNLIDRSGNYVSSILSATTNVFTTATLLPIFLFFMLYYREMYQTFFHKLITSRHGNAGIDDMLNRVQNVTQNYLVGMLSVIGILAVLNTIGLLIIGLEHALFFGAFASLLAIIPYIGIIIGALPPVLYALLLTDSLLTPVLVVAVFATVQFLEGNFITPRIVGSKVSINPFVAMIALIVGGELWGISGMILFVPLIGILKVMFDQIPALKPYGYLLGNNVQYQD</sequence>